<proteinExistence type="predicted"/>
<gene>
    <name evidence="3" type="ORF">Q765_12095</name>
</gene>
<dbReference type="OrthoDB" id="994644at2"/>
<evidence type="ECO:0000313" key="3">
    <source>
        <dbReference type="EMBL" id="KGO86310.1"/>
    </source>
</evidence>
<name>A0A0A2MDD7_9FLAO</name>
<dbReference type="eggNOG" id="ENOG502Z9BT">
    <property type="taxonomic scope" value="Bacteria"/>
</dbReference>
<accession>A0A0A2MDD7</accession>
<comment type="caution">
    <text evidence="3">The sequence shown here is derived from an EMBL/GenBank/DDBJ whole genome shotgun (WGS) entry which is preliminary data.</text>
</comment>
<evidence type="ECO:0000313" key="4">
    <source>
        <dbReference type="Proteomes" id="UP000030152"/>
    </source>
</evidence>
<feature type="signal peptide" evidence="2">
    <location>
        <begin position="1"/>
        <end position="18"/>
    </location>
</feature>
<sequence>MKTFKIALLLLLSFSGFAQQFTVSSKISKVKATGLHNIALTPDFRCYADGNLAGIRIFDSNSKEVPYILSSPEKIRIESGFEKFPLLLKRIAADSVSQVFIENTSGTKWNEVTLVIANTDAVKTYSISGSNDNSEWFGLVNNQTLSGLYSHADTMVYKTLPLPVNTYRYLKIEFNDKTSLPLNITGAGRITGKPIAAALVEIPNAHVKVTEMLLEKRTRVTVTFNDPVIIDQIAFNITNPRLYNRNAALFVSRSHTVRKKTTTYLEQELAFTLNSANKNIISNLNLIENKVVIDIENKDNEPLEIASVKLYQMPVNLIANLTAGENYSVMAGNIQLHEPDYDLKDFKSQIPAVLPQATLSKPEPVNAKPKGINADKSPWIMWACIAAGALILFYFCYNLVRDMKSSEKTHT</sequence>
<dbReference type="EMBL" id="JRLX01000011">
    <property type="protein sequence ID" value="KGO86310.1"/>
    <property type="molecule type" value="Genomic_DNA"/>
</dbReference>
<feature type="chain" id="PRO_5002003051" description="DUF3999 family protein" evidence="2">
    <location>
        <begin position="19"/>
        <end position="411"/>
    </location>
</feature>
<keyword evidence="1" id="KW-1133">Transmembrane helix</keyword>
<dbReference type="STRING" id="1121895.GCA_000378485_00778"/>
<organism evidence="3 4">
    <name type="scientific">Flavobacterium rivuli WB 3.3-2 = DSM 21788</name>
    <dbReference type="NCBI Taxonomy" id="1121895"/>
    <lineage>
        <taxon>Bacteria</taxon>
        <taxon>Pseudomonadati</taxon>
        <taxon>Bacteroidota</taxon>
        <taxon>Flavobacteriia</taxon>
        <taxon>Flavobacteriales</taxon>
        <taxon>Flavobacteriaceae</taxon>
        <taxon>Flavobacterium</taxon>
    </lineage>
</organism>
<protein>
    <recommendedName>
        <fullName evidence="5">DUF3999 family protein</fullName>
    </recommendedName>
</protein>
<dbReference type="Proteomes" id="UP000030152">
    <property type="component" value="Unassembled WGS sequence"/>
</dbReference>
<keyword evidence="1" id="KW-0812">Transmembrane</keyword>
<dbReference type="RefSeq" id="WP_020211908.1">
    <property type="nucleotide sequence ID" value="NZ_JRLX01000011.1"/>
</dbReference>
<evidence type="ECO:0000256" key="2">
    <source>
        <dbReference type="SAM" id="SignalP"/>
    </source>
</evidence>
<evidence type="ECO:0000256" key="1">
    <source>
        <dbReference type="SAM" id="Phobius"/>
    </source>
</evidence>
<keyword evidence="4" id="KW-1185">Reference proteome</keyword>
<reference evidence="3 4" key="1">
    <citation type="submission" date="2013-09" db="EMBL/GenBank/DDBJ databases">
        <authorList>
            <person name="Zeng Z."/>
            <person name="Chen C."/>
        </authorList>
    </citation>
    <scope>NUCLEOTIDE SEQUENCE [LARGE SCALE GENOMIC DNA]</scope>
    <source>
        <strain evidence="3 4">WB 3.3-2</strain>
    </source>
</reference>
<feature type="transmembrane region" description="Helical" evidence="1">
    <location>
        <begin position="379"/>
        <end position="400"/>
    </location>
</feature>
<dbReference type="AlphaFoldDB" id="A0A0A2MDD7"/>
<keyword evidence="2" id="KW-0732">Signal</keyword>
<keyword evidence="1" id="KW-0472">Membrane</keyword>
<evidence type="ECO:0008006" key="5">
    <source>
        <dbReference type="Google" id="ProtNLM"/>
    </source>
</evidence>